<comment type="caution">
    <text evidence="1">The sequence shown here is derived from an EMBL/GenBank/DDBJ whole genome shotgun (WGS) entry which is preliminary data.</text>
</comment>
<dbReference type="AlphaFoldDB" id="A0ABD3U2V5"/>
<name>A0ABD3U2V5_SINWO</name>
<proteinExistence type="predicted"/>
<gene>
    <name evidence="1" type="ORF">ACJMK2_020816</name>
</gene>
<dbReference type="PANTHER" id="PTHR47526">
    <property type="entry name" value="ATP-DEPENDENT DNA HELICASE"/>
    <property type="match status" value="1"/>
</dbReference>
<dbReference type="PANTHER" id="PTHR47526:SF4">
    <property type="entry name" value="SWIM-TYPE DOMAIN-CONTAINING PROTEIN"/>
    <property type="match status" value="1"/>
</dbReference>
<organism evidence="1 2">
    <name type="scientific">Sinanodonta woodiana</name>
    <name type="common">Chinese pond mussel</name>
    <name type="synonym">Anodonta woodiana</name>
    <dbReference type="NCBI Taxonomy" id="1069815"/>
    <lineage>
        <taxon>Eukaryota</taxon>
        <taxon>Metazoa</taxon>
        <taxon>Spiralia</taxon>
        <taxon>Lophotrochozoa</taxon>
        <taxon>Mollusca</taxon>
        <taxon>Bivalvia</taxon>
        <taxon>Autobranchia</taxon>
        <taxon>Heteroconchia</taxon>
        <taxon>Palaeoheterodonta</taxon>
        <taxon>Unionida</taxon>
        <taxon>Unionoidea</taxon>
        <taxon>Unionidae</taxon>
        <taxon>Unioninae</taxon>
        <taxon>Sinanodonta</taxon>
    </lineage>
</organism>
<evidence type="ECO:0000313" key="2">
    <source>
        <dbReference type="Proteomes" id="UP001634394"/>
    </source>
</evidence>
<dbReference type="EMBL" id="JBJQND010000017">
    <property type="protein sequence ID" value="KAL3842833.1"/>
    <property type="molecule type" value="Genomic_DNA"/>
</dbReference>
<keyword evidence="2" id="KW-1185">Reference proteome</keyword>
<evidence type="ECO:0000313" key="1">
    <source>
        <dbReference type="EMBL" id="KAL3842833.1"/>
    </source>
</evidence>
<accession>A0ABD3U2V5</accession>
<protein>
    <submittedName>
        <fullName evidence="1">Uncharacterized protein</fullName>
    </submittedName>
</protein>
<reference evidence="1 2" key="1">
    <citation type="submission" date="2024-11" db="EMBL/GenBank/DDBJ databases">
        <title>Chromosome-level genome assembly of the freshwater bivalve Anodonta woodiana.</title>
        <authorList>
            <person name="Chen X."/>
        </authorList>
    </citation>
    <scope>NUCLEOTIDE SEQUENCE [LARGE SCALE GENOMIC DNA]</scope>
    <source>
        <strain evidence="1">MN2024</strain>
        <tissue evidence="1">Gills</tissue>
    </source>
</reference>
<sequence length="224" mass="25761">MASKSGKIRKTKMQYKKLVLEIYEANLSLIVGIDPNVQFLPEITYIDILNYLINTKIAYISDDLKSYKLFEAYNQFVNGWVEDVLAVEVSKNMLGIVEAAYCDLIANLGETCSHIGALLFYIETAVRLENANTVTQEKFFWLLPSSIDKVGYAIVSNIDFTSAETKKKKNNWMMKICDFVVFTQKDISVERIAPKPLLRHKIQAKLRMFFVHIIMHELTVQLFT</sequence>
<dbReference type="Proteomes" id="UP001634394">
    <property type="component" value="Unassembled WGS sequence"/>
</dbReference>